<protein>
    <submittedName>
        <fullName evidence="3">Putative circularly permuted ATP-grasp superfamily protein</fullName>
    </submittedName>
</protein>
<dbReference type="Proteomes" id="UP000256900">
    <property type="component" value="Unassembled WGS sequence"/>
</dbReference>
<dbReference type="PANTHER" id="PTHR34595:SF2">
    <property type="entry name" value="BLR2978 PROTEIN"/>
    <property type="match status" value="1"/>
</dbReference>
<sequence>MTMTAASHDKTAAKRFAALVSGYRPLPNVPDEFIGPDGVPREHWVKFFHALSELGGDEIDRRFATADRNIRDTGVSYRAYGDTSERAWPLSHLPLLIESDEWRAIAAGVTQRARLLEAVVGDIYGPADLVRNGDLPAAAVTGCTDYLPQLEGLRPPGDNFLFLYAADIGRGPDGNWWVIGDRTQAPSGAGYALANRIVQSRAFPALYRDMNVNRLAPFFQAFRDGLIGAAAHADPRICLLTPGPYNETYFEQAYLARYLGFLLVEGGDLTMRDNEINVRTIAGLKRADVIWRRIDSDYADPLELNARSRLGVPGLVDALRAGGVVMANALGAGVLEAPVMMSFMPRLCRRVLGEDLLMSNVATWWCGQPRERERVLAQPEGMAIAGAFGNSVLGRPANQAVVGASLTAEEKQKLVSEIERRGIDFVGQEVVNLSTTPVWEDGKLVPRPFVLRIYAARTRDGWTVMPGGFCRISGRPDARAVSMGEGVRSADVWVLSQGPVQHVTLLPTDETVRIRRVMGHLPSRAADNLFWLGRYLERAEATLRLIRCLAGRLIDTDTLGNTRSAIERIVRLFVAWGTVPAKASSEVMQLAATGLHSNKEFGSALALVRDAHRAASFIRERLSTDTWRLIEQLRSELDRDEDASLTEAEAHERANAALQTMAAIAGLAQENMIRGAGWHFLRMGRRIERAINTCRFARHFGHPEAPVEELDILLDLIDSTITYRSRYMMGIALGPVRDMAVLDPFNPRSVAFQVEKLNGHISQLPVLAEDGMLEAPRRIALQIGADVATTVADKLDINRILTFENALLSLAEAIAARYFLQGPHVARADTASGLA</sequence>
<dbReference type="PANTHER" id="PTHR34595">
    <property type="entry name" value="BLR5612 PROTEIN"/>
    <property type="match status" value="1"/>
</dbReference>
<dbReference type="AlphaFoldDB" id="A0A3D9Z2U8"/>
<evidence type="ECO:0000313" key="3">
    <source>
        <dbReference type="EMBL" id="REF87649.1"/>
    </source>
</evidence>
<accession>A0A3D9Z2U8</accession>
<evidence type="ECO:0000259" key="2">
    <source>
        <dbReference type="Pfam" id="PF14403"/>
    </source>
</evidence>
<evidence type="ECO:0000313" key="4">
    <source>
        <dbReference type="Proteomes" id="UP000256900"/>
    </source>
</evidence>
<dbReference type="InterPro" id="IPR051680">
    <property type="entry name" value="ATP-dep_Glu-Cys_Ligase-2"/>
</dbReference>
<dbReference type="OrthoDB" id="9804079at2"/>
<reference evidence="3 4" key="1">
    <citation type="submission" date="2018-08" db="EMBL/GenBank/DDBJ databases">
        <title>Genomic Encyclopedia of Type Strains, Phase IV (KMG-IV): sequencing the most valuable type-strain genomes for metagenomic binning, comparative biology and taxonomic classification.</title>
        <authorList>
            <person name="Goeker M."/>
        </authorList>
    </citation>
    <scope>NUCLEOTIDE SEQUENCE [LARGE SCALE GENOMIC DNA]</scope>
    <source>
        <strain evidence="3 4">BW863</strain>
    </source>
</reference>
<dbReference type="InterPro" id="IPR007296">
    <property type="entry name" value="DUF403"/>
</dbReference>
<comment type="caution">
    <text evidence="3">The sequence shown here is derived from an EMBL/GenBank/DDBJ whole genome shotgun (WGS) entry which is preliminary data.</text>
</comment>
<feature type="domain" description="DUF403" evidence="1">
    <location>
        <begin position="521"/>
        <end position="819"/>
    </location>
</feature>
<gene>
    <name evidence="3" type="ORF">DES32_1273</name>
</gene>
<dbReference type="EMBL" id="QUMO01000002">
    <property type="protein sequence ID" value="REF87649.1"/>
    <property type="molecule type" value="Genomic_DNA"/>
</dbReference>
<dbReference type="InterPro" id="IPR025841">
    <property type="entry name" value="CP_ATPgrasp_2"/>
</dbReference>
<organism evidence="3 4">
    <name type="scientific">Methylovirgula ligni</name>
    <dbReference type="NCBI Taxonomy" id="569860"/>
    <lineage>
        <taxon>Bacteria</taxon>
        <taxon>Pseudomonadati</taxon>
        <taxon>Pseudomonadota</taxon>
        <taxon>Alphaproteobacteria</taxon>
        <taxon>Hyphomicrobiales</taxon>
        <taxon>Beijerinckiaceae</taxon>
        <taxon>Methylovirgula</taxon>
    </lineage>
</organism>
<evidence type="ECO:0000259" key="1">
    <source>
        <dbReference type="Pfam" id="PF04168"/>
    </source>
</evidence>
<dbReference type="Pfam" id="PF04168">
    <property type="entry name" value="Alpha-E"/>
    <property type="match status" value="1"/>
</dbReference>
<proteinExistence type="predicted"/>
<dbReference type="Gene3D" id="3.40.50.11290">
    <property type="match status" value="1"/>
</dbReference>
<dbReference type="SUPFAM" id="SSF56059">
    <property type="entry name" value="Glutathione synthetase ATP-binding domain-like"/>
    <property type="match status" value="1"/>
</dbReference>
<name>A0A3D9Z2U8_9HYPH</name>
<feature type="domain" description="Circularly permuted ATP-grasp type 2" evidence="2">
    <location>
        <begin position="94"/>
        <end position="472"/>
    </location>
</feature>
<keyword evidence="4" id="KW-1185">Reference proteome</keyword>
<dbReference type="Pfam" id="PF14403">
    <property type="entry name" value="CP_ATPgrasp_2"/>
    <property type="match status" value="1"/>
</dbReference>